<reference evidence="5 6" key="1">
    <citation type="submission" date="2018-10" db="EMBL/GenBank/DDBJ databases">
        <title>Falsibacillus sp. genome draft.</title>
        <authorList>
            <person name="Shi S."/>
        </authorList>
    </citation>
    <scope>NUCLEOTIDE SEQUENCE [LARGE SCALE GENOMIC DNA]</scope>
    <source>
        <strain evidence="5 6">GY 10110</strain>
    </source>
</reference>
<dbReference type="GO" id="GO:0008999">
    <property type="term" value="F:protein-N-terminal-alanine acetyltransferase activity"/>
    <property type="evidence" value="ECO:0007669"/>
    <property type="project" value="TreeGrafter"/>
</dbReference>
<dbReference type="InterPro" id="IPR000182">
    <property type="entry name" value="GNAT_dom"/>
</dbReference>
<dbReference type="Gene3D" id="3.40.630.30">
    <property type="match status" value="1"/>
</dbReference>
<dbReference type="InterPro" id="IPR016181">
    <property type="entry name" value="Acyl_CoA_acyltransferase"/>
</dbReference>
<comment type="similarity">
    <text evidence="3">Belongs to the acetyltransferase family. RimJ subfamily.</text>
</comment>
<evidence type="ECO:0000313" key="5">
    <source>
        <dbReference type="EMBL" id="RLQ94624.1"/>
    </source>
</evidence>
<dbReference type="PROSITE" id="PS51186">
    <property type="entry name" value="GNAT"/>
    <property type="match status" value="1"/>
</dbReference>
<evidence type="ECO:0000313" key="6">
    <source>
        <dbReference type="Proteomes" id="UP000276770"/>
    </source>
</evidence>
<comment type="caution">
    <text evidence="5">The sequence shown here is derived from an EMBL/GenBank/DDBJ whole genome shotgun (WGS) entry which is preliminary data.</text>
</comment>
<dbReference type="OrthoDB" id="9795206at2"/>
<evidence type="ECO:0000259" key="4">
    <source>
        <dbReference type="PROSITE" id="PS51186"/>
    </source>
</evidence>
<keyword evidence="2" id="KW-0012">Acyltransferase</keyword>
<dbReference type="AlphaFoldDB" id="A0A3L7JWJ4"/>
<proteinExistence type="inferred from homology"/>
<evidence type="ECO:0000256" key="3">
    <source>
        <dbReference type="ARBA" id="ARBA00038502"/>
    </source>
</evidence>
<accession>A0A3L7JWJ4</accession>
<gene>
    <name evidence="5" type="ORF">D9X91_13905</name>
</gene>
<dbReference type="InterPro" id="IPR051531">
    <property type="entry name" value="N-acetyltransferase"/>
</dbReference>
<evidence type="ECO:0000256" key="1">
    <source>
        <dbReference type="ARBA" id="ARBA00022679"/>
    </source>
</evidence>
<dbReference type="SUPFAM" id="SSF55729">
    <property type="entry name" value="Acyl-CoA N-acyltransferases (Nat)"/>
    <property type="match status" value="1"/>
</dbReference>
<keyword evidence="1 5" id="KW-0808">Transferase</keyword>
<evidence type="ECO:0000256" key="2">
    <source>
        <dbReference type="ARBA" id="ARBA00023315"/>
    </source>
</evidence>
<dbReference type="PANTHER" id="PTHR43792">
    <property type="entry name" value="GNAT FAMILY, PUTATIVE (AFU_ORTHOLOGUE AFUA_3G00765)-RELATED-RELATED"/>
    <property type="match status" value="1"/>
</dbReference>
<protein>
    <submittedName>
        <fullName evidence="5">N-acetyltransferase</fullName>
    </submittedName>
</protein>
<organism evidence="5 6">
    <name type="scientific">Falsibacillus albus</name>
    <dbReference type="NCBI Taxonomy" id="2478915"/>
    <lineage>
        <taxon>Bacteria</taxon>
        <taxon>Bacillati</taxon>
        <taxon>Bacillota</taxon>
        <taxon>Bacilli</taxon>
        <taxon>Bacillales</taxon>
        <taxon>Bacillaceae</taxon>
        <taxon>Falsibacillus</taxon>
    </lineage>
</organism>
<dbReference type="Pfam" id="PF13302">
    <property type="entry name" value="Acetyltransf_3"/>
    <property type="match status" value="1"/>
</dbReference>
<sequence length="180" mass="20595">MGLVGNDIFIRFFKDGDAEDLLDFHVRNGELIQKYSPTFADGYFTLESKRQYIHNSMKLREEDKQYSFGIFLKDNETLIGDVSLYRVSRGSLQRSLIGYSLDHQYTGKGYATEAVSLAVYFAFNELNLHRVDAGVMLSNIGSMRVLEKAGFHKEGIERKGVKINGQWEDHQIFAIISDHN</sequence>
<dbReference type="EMBL" id="RCVZ01000009">
    <property type="protein sequence ID" value="RLQ94624.1"/>
    <property type="molecule type" value="Genomic_DNA"/>
</dbReference>
<dbReference type="RefSeq" id="WP_121681237.1">
    <property type="nucleotide sequence ID" value="NZ_RCVZ01000009.1"/>
</dbReference>
<keyword evidence="6" id="KW-1185">Reference proteome</keyword>
<dbReference type="Proteomes" id="UP000276770">
    <property type="component" value="Unassembled WGS sequence"/>
</dbReference>
<feature type="domain" description="N-acetyltransferase" evidence="4">
    <location>
        <begin position="8"/>
        <end position="180"/>
    </location>
</feature>
<dbReference type="GO" id="GO:0005737">
    <property type="term" value="C:cytoplasm"/>
    <property type="evidence" value="ECO:0007669"/>
    <property type="project" value="TreeGrafter"/>
</dbReference>
<name>A0A3L7JWJ4_9BACI</name>
<dbReference type="PANTHER" id="PTHR43792:SF8">
    <property type="entry name" value="[RIBOSOMAL PROTEIN US5]-ALANINE N-ACETYLTRANSFERASE"/>
    <property type="match status" value="1"/>
</dbReference>